<gene>
    <name evidence="3" type="ORF">HMPREF9696_00375</name>
</gene>
<dbReference type="PROSITE" id="PS50043">
    <property type="entry name" value="HTH_LUXR_2"/>
    <property type="match status" value="1"/>
</dbReference>
<dbReference type="Pfam" id="PF00196">
    <property type="entry name" value="GerE"/>
    <property type="match status" value="1"/>
</dbReference>
<dbReference type="PANTHER" id="PTHR45566:SF1">
    <property type="entry name" value="HTH-TYPE TRANSCRIPTIONAL REGULATOR YHJB-RELATED"/>
    <property type="match status" value="1"/>
</dbReference>
<evidence type="ECO:0000313" key="4">
    <source>
        <dbReference type="Proteomes" id="UP000001095"/>
    </source>
</evidence>
<dbReference type="CDD" id="cd06170">
    <property type="entry name" value="LuxR_C_like"/>
    <property type="match status" value="1"/>
</dbReference>
<organism evidence="3 4">
    <name type="scientific">Afipia clevelandensis ATCC 49720</name>
    <dbReference type="NCBI Taxonomy" id="883079"/>
    <lineage>
        <taxon>Bacteria</taxon>
        <taxon>Pseudomonadati</taxon>
        <taxon>Pseudomonadota</taxon>
        <taxon>Alphaproteobacteria</taxon>
        <taxon>Hyphomicrobiales</taxon>
        <taxon>Nitrobacteraceae</taxon>
        <taxon>Afipia</taxon>
    </lineage>
</organism>
<dbReference type="AlphaFoldDB" id="K8PJN2"/>
<evidence type="ECO:0000259" key="2">
    <source>
        <dbReference type="PROSITE" id="PS50043"/>
    </source>
</evidence>
<dbReference type="InterPro" id="IPR016032">
    <property type="entry name" value="Sig_transdc_resp-reg_C-effctor"/>
</dbReference>
<evidence type="ECO:0000256" key="1">
    <source>
        <dbReference type="SAM" id="MobiDB-lite"/>
    </source>
</evidence>
<dbReference type="PRINTS" id="PR00038">
    <property type="entry name" value="HTHLUXR"/>
</dbReference>
<dbReference type="SUPFAM" id="SSF46894">
    <property type="entry name" value="C-terminal effector domain of the bipartite response regulators"/>
    <property type="match status" value="1"/>
</dbReference>
<dbReference type="RefSeq" id="WP_002711241.1">
    <property type="nucleotide sequence ID" value="NZ_KB375281.1"/>
</dbReference>
<protein>
    <recommendedName>
        <fullName evidence="2">HTH luxR-type domain-containing protein</fullName>
    </recommendedName>
</protein>
<dbReference type="InterPro" id="IPR051015">
    <property type="entry name" value="EvgA-like"/>
</dbReference>
<dbReference type="SUPFAM" id="SSF52172">
    <property type="entry name" value="CheY-like"/>
    <property type="match status" value="1"/>
</dbReference>
<reference evidence="3 4" key="1">
    <citation type="submission" date="2012-04" db="EMBL/GenBank/DDBJ databases">
        <title>The Genome Sequence of Afipia clevelandensis ATCC 49720.</title>
        <authorList>
            <consortium name="The Broad Institute Genome Sequencing Platform"/>
            <person name="Earl A."/>
            <person name="Ward D."/>
            <person name="Feldgarden M."/>
            <person name="Gevers D."/>
            <person name="Huys G."/>
            <person name="Walker B."/>
            <person name="Young S.K."/>
            <person name="Zeng Q."/>
            <person name="Gargeya S."/>
            <person name="Fitzgerald M."/>
            <person name="Haas B."/>
            <person name="Abouelleil A."/>
            <person name="Alvarado L."/>
            <person name="Arachchi H.M."/>
            <person name="Berlin A."/>
            <person name="Chapman S.B."/>
            <person name="Goldberg J."/>
            <person name="Griggs A."/>
            <person name="Gujja S."/>
            <person name="Hansen M."/>
            <person name="Howarth C."/>
            <person name="Imamovic A."/>
            <person name="Larimer J."/>
            <person name="McCowen C."/>
            <person name="Montmayeur A."/>
            <person name="Murphy C."/>
            <person name="Neiman D."/>
            <person name="Pearson M."/>
            <person name="Priest M."/>
            <person name="Roberts A."/>
            <person name="Saif S."/>
            <person name="Shea T."/>
            <person name="Sisk P."/>
            <person name="Sykes S."/>
            <person name="Wortman J."/>
            <person name="Nusbaum C."/>
            <person name="Birren B."/>
        </authorList>
    </citation>
    <scope>NUCLEOTIDE SEQUENCE [LARGE SCALE GENOMIC DNA]</scope>
    <source>
        <strain evidence="3 4">ATCC 49720</strain>
    </source>
</reference>
<keyword evidence="4" id="KW-1185">Reference proteome</keyword>
<comment type="caution">
    <text evidence="3">The sequence shown here is derived from an EMBL/GenBank/DDBJ whole genome shotgun (WGS) entry which is preliminary data.</text>
</comment>
<dbReference type="SMART" id="SM00421">
    <property type="entry name" value="HTH_LUXR"/>
    <property type="match status" value="1"/>
</dbReference>
<dbReference type="GO" id="GO:0003677">
    <property type="term" value="F:DNA binding"/>
    <property type="evidence" value="ECO:0007669"/>
    <property type="project" value="InterPro"/>
</dbReference>
<dbReference type="Gene3D" id="3.40.50.2300">
    <property type="match status" value="1"/>
</dbReference>
<dbReference type="InterPro" id="IPR011006">
    <property type="entry name" value="CheY-like_superfamily"/>
</dbReference>
<name>K8PJN2_9BRAD</name>
<accession>K8PJN2</accession>
<dbReference type="HOGENOM" id="CLU_000445_90_8_5"/>
<feature type="region of interest" description="Disordered" evidence="1">
    <location>
        <begin position="40"/>
        <end position="110"/>
    </location>
</feature>
<dbReference type="PATRIC" id="fig|883079.3.peg.388"/>
<dbReference type="GO" id="GO:0006355">
    <property type="term" value="P:regulation of DNA-templated transcription"/>
    <property type="evidence" value="ECO:0007669"/>
    <property type="project" value="InterPro"/>
</dbReference>
<sequence length="339" mass="37415">MSITGHLLSLHKKRPASNFFSERASLRNFASSFLERTDEIPELSIQPHTSAQPGLKKPRHHSHLLSDETNLAKGKQGRITGADNSGSPPRLPANSHSAARPNEVTRVNGADKSDIVDKPGIVVIHPRTFFRDCFVRCLEISYKSHDIIAFANIYAWRASQDGTALNPSIIVFFVDGTDASSANDLQYLETAATNTPVIIVSDIDDVNYVVRALKGGARGYIPTSLSFNVAVEAVRLVEAGGTFVPVSSLAMDRSKETSVKTGDILTERQMMVVEALCQGMANKQIAYELGMSEHTVKVHLRHIMRKLRARNRTEVAVLTKDFFERPHEQKRSNTEDGPV</sequence>
<dbReference type="Proteomes" id="UP000001095">
    <property type="component" value="Unassembled WGS sequence"/>
</dbReference>
<feature type="domain" description="HTH luxR-type" evidence="2">
    <location>
        <begin position="258"/>
        <end position="323"/>
    </location>
</feature>
<dbReference type="EMBL" id="AGWY01000001">
    <property type="protein sequence ID" value="EKS42832.1"/>
    <property type="molecule type" value="Genomic_DNA"/>
</dbReference>
<evidence type="ECO:0000313" key="3">
    <source>
        <dbReference type="EMBL" id="EKS42832.1"/>
    </source>
</evidence>
<dbReference type="PANTHER" id="PTHR45566">
    <property type="entry name" value="HTH-TYPE TRANSCRIPTIONAL REGULATOR YHJB-RELATED"/>
    <property type="match status" value="1"/>
</dbReference>
<dbReference type="PROSITE" id="PS00622">
    <property type="entry name" value="HTH_LUXR_1"/>
    <property type="match status" value="1"/>
</dbReference>
<dbReference type="InterPro" id="IPR000792">
    <property type="entry name" value="Tscrpt_reg_LuxR_C"/>
</dbReference>
<proteinExistence type="predicted"/>